<sequence length="406" mass="45764">MPASTTLSDSELIGIDVNGHMTPFHAIFLRDSCSCAACIDPSTRQKLFQTADIPLELRPRIEQSTDETVRLSWENDVAGFSSDHETVISKAFLADVLALQTKVLREKTEDPQTQLYWDAAQMEKENSSISYHDYQSTAGGVFEIVDRLWRYGLAFLKDVPDEVDSIEKIATRIGPLRNSFYGTTWDVRSIPNSKNIAYTDKFLGLHMDLLYMVNPPRIQILHSLRARAPGGASMFSDSFRAAELLQRSNIAGFRSLATFPVTYHYDNDGQHYRFTRPTVELVGITDVNSLTDSDLAAARIERINWSPPFQGPFSAGFGVHDSAVALKSYLAAAKTFNESLNSEEHMYEYRLKEGEAVVFDNRRVLHARRAFDAQGGERWLRGGYVDEDVWKSQIRVAGKRISDNQS</sequence>
<reference evidence="9 11" key="1">
    <citation type="submission" date="2020-01" db="EMBL/GenBank/DDBJ databases">
        <authorList>
            <consortium name="DOE Joint Genome Institute"/>
            <person name="Haridas S."/>
            <person name="Albert R."/>
            <person name="Binder M."/>
            <person name="Bloem J."/>
            <person name="Labutti K."/>
            <person name="Salamov A."/>
            <person name="Andreopoulos B."/>
            <person name="Baker S.E."/>
            <person name="Barry K."/>
            <person name="Bills G."/>
            <person name="Bluhm B.H."/>
            <person name="Cannon C."/>
            <person name="Castanera R."/>
            <person name="Culley D.E."/>
            <person name="Daum C."/>
            <person name="Ezra D."/>
            <person name="Gonzalez J.B."/>
            <person name="Henrissat B."/>
            <person name="Kuo A."/>
            <person name="Liang C."/>
            <person name="Lipzen A."/>
            <person name="Lutzoni F."/>
            <person name="Magnuson J."/>
            <person name="Mondo S."/>
            <person name="Nolan M."/>
            <person name="Ohm R."/>
            <person name="Pangilinan J."/>
            <person name="Park H.-J."/>
            <person name="Ramirez L."/>
            <person name="Alfaro M."/>
            <person name="Sun H."/>
            <person name="Tritt A."/>
            <person name="Yoshinaga Y."/>
            <person name="Zwiers L.-H."/>
            <person name="Turgeon B.G."/>
            <person name="Goodwin S.B."/>
            <person name="Spatafora J.W."/>
            <person name="Crous P.W."/>
            <person name="Grigoriev I.V."/>
        </authorList>
    </citation>
    <scope>NUCLEOTIDE SEQUENCE</scope>
    <source>
        <strain evidence="9 11">CBS 781.70</strain>
    </source>
</reference>
<dbReference type="GO" id="GO:0005739">
    <property type="term" value="C:mitochondrion"/>
    <property type="evidence" value="ECO:0007669"/>
    <property type="project" value="TreeGrafter"/>
</dbReference>
<dbReference type="GO" id="GO:0045329">
    <property type="term" value="P:carnitine biosynthetic process"/>
    <property type="evidence" value="ECO:0007669"/>
    <property type="project" value="TreeGrafter"/>
</dbReference>
<dbReference type="Gene3D" id="3.60.130.10">
    <property type="entry name" value="Clavaminate synthase-like"/>
    <property type="match status" value="1"/>
</dbReference>
<dbReference type="Gene3D" id="3.30.2020.30">
    <property type="match status" value="1"/>
</dbReference>
<dbReference type="InterPro" id="IPR038492">
    <property type="entry name" value="GBBH-like_N_sf"/>
</dbReference>
<dbReference type="PANTHER" id="PTHR10696">
    <property type="entry name" value="GAMMA-BUTYROBETAINE HYDROXYLASE-RELATED"/>
    <property type="match status" value="1"/>
</dbReference>
<dbReference type="Proteomes" id="UP000504638">
    <property type="component" value="Unplaced"/>
</dbReference>
<dbReference type="Pfam" id="PF02668">
    <property type="entry name" value="TauD"/>
    <property type="match status" value="1"/>
</dbReference>
<feature type="domain" description="TauD/TfdA-like" evidence="7">
    <location>
        <begin position="123"/>
        <end position="384"/>
    </location>
</feature>
<evidence type="ECO:0000256" key="1">
    <source>
        <dbReference type="ARBA" id="ARBA00001954"/>
    </source>
</evidence>
<evidence type="ECO:0000256" key="5">
    <source>
        <dbReference type="ARBA" id="ARBA00023002"/>
    </source>
</evidence>
<accession>A0A6G1FQJ2</accession>
<dbReference type="AlphaFoldDB" id="A0A6G1FQJ2"/>
<keyword evidence="4" id="KW-0223">Dioxygenase</keyword>
<keyword evidence="5" id="KW-0560">Oxidoreductase</keyword>
<evidence type="ECO:0000256" key="2">
    <source>
        <dbReference type="ARBA" id="ARBA00008654"/>
    </source>
</evidence>
<feature type="domain" description="Gamma-butyrobetaine hydroxylase-like N-terminal" evidence="8">
    <location>
        <begin position="18"/>
        <end position="76"/>
    </location>
</feature>
<dbReference type="InterPro" id="IPR050411">
    <property type="entry name" value="AlphaKG_dependent_hydroxylases"/>
</dbReference>
<dbReference type="EMBL" id="ML975192">
    <property type="protein sequence ID" value="KAF1808064.1"/>
    <property type="molecule type" value="Genomic_DNA"/>
</dbReference>
<dbReference type="RefSeq" id="XP_033529695.1">
    <property type="nucleotide sequence ID" value="XM_033680879.1"/>
</dbReference>
<gene>
    <name evidence="9 11" type="ORF">P152DRAFT_469204</name>
</gene>
<evidence type="ECO:0000259" key="7">
    <source>
        <dbReference type="Pfam" id="PF02668"/>
    </source>
</evidence>
<protein>
    <submittedName>
        <fullName evidence="9 11">Clavaminate synthase-like protein</fullName>
    </submittedName>
</protein>
<dbReference type="InterPro" id="IPR042098">
    <property type="entry name" value="TauD-like_sf"/>
</dbReference>
<dbReference type="OrthoDB" id="406634at2759"/>
<evidence type="ECO:0000256" key="4">
    <source>
        <dbReference type="ARBA" id="ARBA00022964"/>
    </source>
</evidence>
<keyword evidence="3" id="KW-0479">Metal-binding</keyword>
<dbReference type="SUPFAM" id="SSF51197">
    <property type="entry name" value="Clavaminate synthase-like"/>
    <property type="match status" value="1"/>
</dbReference>
<name>A0A6G1FQJ2_9PEZI</name>
<comment type="cofactor">
    <cofactor evidence="1">
        <name>Fe(2+)</name>
        <dbReference type="ChEBI" id="CHEBI:29033"/>
    </cofactor>
</comment>
<organism evidence="9">
    <name type="scientific">Eremomyces bilateralis CBS 781.70</name>
    <dbReference type="NCBI Taxonomy" id="1392243"/>
    <lineage>
        <taxon>Eukaryota</taxon>
        <taxon>Fungi</taxon>
        <taxon>Dikarya</taxon>
        <taxon>Ascomycota</taxon>
        <taxon>Pezizomycotina</taxon>
        <taxon>Dothideomycetes</taxon>
        <taxon>Dothideomycetes incertae sedis</taxon>
        <taxon>Eremomycetales</taxon>
        <taxon>Eremomycetaceae</taxon>
        <taxon>Eremomyces</taxon>
    </lineage>
</organism>
<evidence type="ECO:0000256" key="3">
    <source>
        <dbReference type="ARBA" id="ARBA00022723"/>
    </source>
</evidence>
<dbReference type="CDD" id="cd00250">
    <property type="entry name" value="CAS_like"/>
    <property type="match status" value="1"/>
</dbReference>
<reference evidence="11" key="3">
    <citation type="submission" date="2025-04" db="UniProtKB">
        <authorList>
            <consortium name="RefSeq"/>
        </authorList>
    </citation>
    <scope>IDENTIFICATION</scope>
    <source>
        <strain evidence="11">CBS 781.70</strain>
    </source>
</reference>
<evidence type="ECO:0000313" key="9">
    <source>
        <dbReference type="EMBL" id="KAF1808064.1"/>
    </source>
</evidence>
<dbReference type="InterPro" id="IPR003819">
    <property type="entry name" value="TauD/TfdA-like"/>
</dbReference>
<dbReference type="GeneID" id="54421449"/>
<evidence type="ECO:0000256" key="6">
    <source>
        <dbReference type="ARBA" id="ARBA00023004"/>
    </source>
</evidence>
<evidence type="ECO:0000259" key="8">
    <source>
        <dbReference type="Pfam" id="PF06155"/>
    </source>
</evidence>
<reference evidence="11" key="2">
    <citation type="submission" date="2020-04" db="EMBL/GenBank/DDBJ databases">
        <authorList>
            <consortium name="NCBI Genome Project"/>
        </authorList>
    </citation>
    <scope>NUCLEOTIDE SEQUENCE</scope>
    <source>
        <strain evidence="11">CBS 781.70</strain>
    </source>
</reference>
<dbReference type="Pfam" id="PF06155">
    <property type="entry name" value="GBBH-like_N"/>
    <property type="match status" value="1"/>
</dbReference>
<keyword evidence="6" id="KW-0408">Iron</keyword>
<dbReference type="GO" id="GO:0046872">
    <property type="term" value="F:metal ion binding"/>
    <property type="evidence" value="ECO:0007669"/>
    <property type="project" value="UniProtKB-KW"/>
</dbReference>
<dbReference type="GO" id="GO:0016706">
    <property type="term" value="F:2-oxoglutarate-dependent dioxygenase activity"/>
    <property type="evidence" value="ECO:0007669"/>
    <property type="project" value="UniProtKB-ARBA"/>
</dbReference>
<keyword evidence="10" id="KW-1185">Reference proteome</keyword>
<evidence type="ECO:0000313" key="10">
    <source>
        <dbReference type="Proteomes" id="UP000504638"/>
    </source>
</evidence>
<dbReference type="InterPro" id="IPR010376">
    <property type="entry name" value="GBBH-like_N"/>
</dbReference>
<evidence type="ECO:0000313" key="11">
    <source>
        <dbReference type="RefSeq" id="XP_033529695.1"/>
    </source>
</evidence>
<dbReference type="PANTHER" id="PTHR10696:SF25">
    <property type="entry name" value="OXIDOREDUCTASE AIM17-RELATED"/>
    <property type="match status" value="1"/>
</dbReference>
<comment type="similarity">
    <text evidence="2">Belongs to the gamma-BBH/TMLD family.</text>
</comment>
<proteinExistence type="inferred from homology"/>